<name>A0ABD5EP05_9ACTN</name>
<dbReference type="SUPFAM" id="SSF53335">
    <property type="entry name" value="S-adenosyl-L-methionine-dependent methyltransferases"/>
    <property type="match status" value="1"/>
</dbReference>
<organism evidence="2 3">
    <name type="scientific">Streptomyces doudnae</name>
    <dbReference type="NCBI Taxonomy" id="3075536"/>
    <lineage>
        <taxon>Bacteria</taxon>
        <taxon>Bacillati</taxon>
        <taxon>Actinomycetota</taxon>
        <taxon>Actinomycetes</taxon>
        <taxon>Kitasatosporales</taxon>
        <taxon>Streptomycetaceae</taxon>
        <taxon>Streptomyces</taxon>
    </lineage>
</organism>
<dbReference type="Gene3D" id="3.40.50.150">
    <property type="entry name" value="Vaccinia Virus protein VP39"/>
    <property type="match status" value="1"/>
</dbReference>
<dbReference type="InterPro" id="IPR041698">
    <property type="entry name" value="Methyltransf_25"/>
</dbReference>
<dbReference type="AlphaFoldDB" id="A0ABD5EP05"/>
<keyword evidence="2" id="KW-0489">Methyltransferase</keyword>
<keyword evidence="2" id="KW-0808">Transferase</keyword>
<dbReference type="Proteomes" id="UP001183535">
    <property type="component" value="Unassembled WGS sequence"/>
</dbReference>
<dbReference type="EC" id="2.1.-.-" evidence="2"/>
<sequence length="265" mass="29107">MSERQTDGSALRHVSNIYYRGPHYDRRYATYTHDIDFWRDLAHDTGGPVLELAAGTGRLSLPLARLGLDVVGLDVAPSMIEQALAKRGPTGPPAFRVADMRSFDLGRRFALVMLACSSVCHLLDDADAVSCFTAVAAHLAPHGVFALDVATPAHEAARADGVLKDRFRYPDPATGADIAVRGRRRYDPATRILTDDMDYTFTADGRTEHAHRTSRMYTTDDLRPLLARAGLRLTRAYGDFDRTPPTEDSATQILLCAHDAPSPRS</sequence>
<dbReference type="GO" id="GO:0008168">
    <property type="term" value="F:methyltransferase activity"/>
    <property type="evidence" value="ECO:0007669"/>
    <property type="project" value="UniProtKB-KW"/>
</dbReference>
<dbReference type="RefSeq" id="WP_161353213.1">
    <property type="nucleotide sequence ID" value="NZ_JAVRES010000007.1"/>
</dbReference>
<protein>
    <submittedName>
        <fullName evidence="2">Class I SAM-dependent methyltransferase</fullName>
        <ecNumber evidence="2">2.1.-.-</ecNumber>
    </submittedName>
</protein>
<dbReference type="CDD" id="cd02440">
    <property type="entry name" value="AdoMet_MTases"/>
    <property type="match status" value="1"/>
</dbReference>
<accession>A0ABD5EP05</accession>
<reference evidence="3" key="1">
    <citation type="submission" date="2023-07" db="EMBL/GenBank/DDBJ databases">
        <title>30 novel species of actinomycetes from the DSMZ collection.</title>
        <authorList>
            <person name="Nouioui I."/>
        </authorList>
    </citation>
    <scope>NUCLEOTIDE SEQUENCE [LARGE SCALE GENOMIC DNA]</scope>
    <source>
        <strain evidence="3">DSM 41981</strain>
    </source>
</reference>
<dbReference type="Gene3D" id="2.20.130.10">
    <property type="entry name" value="CAC2371-like domains"/>
    <property type="match status" value="1"/>
</dbReference>
<gene>
    <name evidence="2" type="ORF">RM877_17265</name>
</gene>
<dbReference type="Pfam" id="PF13649">
    <property type="entry name" value="Methyltransf_25"/>
    <property type="match status" value="1"/>
</dbReference>
<dbReference type="InterPro" id="IPR029063">
    <property type="entry name" value="SAM-dependent_MTases_sf"/>
</dbReference>
<dbReference type="GO" id="GO:0032259">
    <property type="term" value="P:methylation"/>
    <property type="evidence" value="ECO:0007669"/>
    <property type="project" value="UniProtKB-KW"/>
</dbReference>
<evidence type="ECO:0000259" key="1">
    <source>
        <dbReference type="Pfam" id="PF13649"/>
    </source>
</evidence>
<proteinExistence type="predicted"/>
<evidence type="ECO:0000313" key="2">
    <source>
        <dbReference type="EMBL" id="MDT0436433.1"/>
    </source>
</evidence>
<evidence type="ECO:0000313" key="3">
    <source>
        <dbReference type="Proteomes" id="UP001183535"/>
    </source>
</evidence>
<comment type="caution">
    <text evidence="2">The sequence shown here is derived from an EMBL/GenBank/DDBJ whole genome shotgun (WGS) entry which is preliminary data.</text>
</comment>
<dbReference type="EMBL" id="JAVRES010000007">
    <property type="protein sequence ID" value="MDT0436433.1"/>
    <property type="molecule type" value="Genomic_DNA"/>
</dbReference>
<keyword evidence="3" id="KW-1185">Reference proteome</keyword>
<feature type="domain" description="Methyltransferase" evidence="1">
    <location>
        <begin position="49"/>
        <end position="143"/>
    </location>
</feature>